<organism evidence="1">
    <name type="scientific">Aplanochytrium stocchinoi</name>
    <dbReference type="NCBI Taxonomy" id="215587"/>
    <lineage>
        <taxon>Eukaryota</taxon>
        <taxon>Sar</taxon>
        <taxon>Stramenopiles</taxon>
        <taxon>Bigyra</taxon>
        <taxon>Labyrinthulomycetes</taxon>
        <taxon>Thraustochytrida</taxon>
        <taxon>Thraustochytriidae</taxon>
        <taxon>Aplanochytrium</taxon>
    </lineage>
</organism>
<name>A0A7S3PKL9_9STRA</name>
<gene>
    <name evidence="1" type="ORF">ASTO00021_LOCUS12537</name>
</gene>
<proteinExistence type="predicted"/>
<dbReference type="SUPFAM" id="SSF52540">
    <property type="entry name" value="P-loop containing nucleoside triphosphate hydrolases"/>
    <property type="match status" value="1"/>
</dbReference>
<reference evidence="1" key="1">
    <citation type="submission" date="2021-01" db="EMBL/GenBank/DDBJ databases">
        <authorList>
            <person name="Corre E."/>
            <person name="Pelletier E."/>
            <person name="Niang G."/>
            <person name="Scheremetjew M."/>
            <person name="Finn R."/>
            <person name="Kale V."/>
            <person name="Holt S."/>
            <person name="Cochrane G."/>
            <person name="Meng A."/>
            <person name="Brown T."/>
            <person name="Cohen L."/>
        </authorList>
    </citation>
    <scope>NUCLEOTIDE SEQUENCE</scope>
    <source>
        <strain evidence="1">GSBS06</strain>
    </source>
</reference>
<evidence type="ECO:0000313" key="1">
    <source>
        <dbReference type="EMBL" id="CAE0442428.1"/>
    </source>
</evidence>
<dbReference type="EMBL" id="HBIN01016478">
    <property type="protein sequence ID" value="CAE0442428.1"/>
    <property type="molecule type" value="Transcribed_RNA"/>
</dbReference>
<sequence length="568" mass="65094">MLAMEMQQQSRERDEEEELASIMESQYQLTIVTGTHFPQGLSDSLYSTWIHASRKNTGKMNPVCAAISEALHQMWTAWEVDDYFNAKMNLSELLKQLQLDRTLRCTLSSRSYGPTDTEHNLWTFPMSVHKQSICSAETLKMLKTKSWLQEKTKVVVPWFLLRPDLVTLEHLALNFDVKLRVVAFVGDDFRNSAFAQEGCERFNSILRNRDVYKMRLLLVAQSDLRYQLDKLTQNTDVIVHKCDGGASDETSELDRVFEPHENLFYSCTLDGFSPLRILPEPQMKSSSSIMVSSLHPLGSKLTVPKTIRSGSPTLVFIAGLEGTGHHMFAKLGRKHTVRHLYDSLTNYLCDSAWNDNGIDLHTEARKQLVESFKKLHDTPAFADGSTVFFLNTVFTEKAVNMYSYPWGGPRCYLKRFARVVCNIDTIDLARIAEEAGIDFRIVVLRRSIGAAVVSASLHRPYGTLVSESRMLIQSWALLRTHLNILDPDFYIEIKYEDMLSEPEESVKRLIAHLNIPEGSFLNKWFLKFLKSSAKTHPVGNPNKWKSEVDEKQLSYMKDMLHLDRNYNN</sequence>
<dbReference type="InterPro" id="IPR027417">
    <property type="entry name" value="P-loop_NTPase"/>
</dbReference>
<dbReference type="AlphaFoldDB" id="A0A7S3PKL9"/>
<accession>A0A7S3PKL9</accession>
<dbReference type="Gene3D" id="3.40.50.300">
    <property type="entry name" value="P-loop containing nucleotide triphosphate hydrolases"/>
    <property type="match status" value="1"/>
</dbReference>
<protein>
    <submittedName>
        <fullName evidence="1">Uncharacterized protein</fullName>
    </submittedName>
</protein>